<accession>A0A4R6UAW1</accession>
<organism evidence="2 3">
    <name type="scientific">Aureibacillus halotolerans</name>
    <dbReference type="NCBI Taxonomy" id="1508390"/>
    <lineage>
        <taxon>Bacteria</taxon>
        <taxon>Bacillati</taxon>
        <taxon>Bacillota</taxon>
        <taxon>Bacilli</taxon>
        <taxon>Bacillales</taxon>
        <taxon>Bacillaceae</taxon>
        <taxon>Aureibacillus</taxon>
    </lineage>
</organism>
<reference evidence="2 3" key="1">
    <citation type="submission" date="2019-03" db="EMBL/GenBank/DDBJ databases">
        <title>Genomic Encyclopedia of Type Strains, Phase IV (KMG-IV): sequencing the most valuable type-strain genomes for metagenomic binning, comparative biology and taxonomic classification.</title>
        <authorList>
            <person name="Goeker M."/>
        </authorList>
    </citation>
    <scope>NUCLEOTIDE SEQUENCE [LARGE SCALE GENOMIC DNA]</scope>
    <source>
        <strain evidence="2 3">DSM 28697</strain>
    </source>
</reference>
<comment type="caution">
    <text evidence="2">The sequence shown here is derived from an EMBL/GenBank/DDBJ whole genome shotgun (WGS) entry which is preliminary data.</text>
</comment>
<dbReference type="Proteomes" id="UP000295632">
    <property type="component" value="Unassembled WGS sequence"/>
</dbReference>
<dbReference type="EMBL" id="SNYJ01000002">
    <property type="protein sequence ID" value="TDQ42049.1"/>
    <property type="molecule type" value="Genomic_DNA"/>
</dbReference>
<protein>
    <submittedName>
        <fullName evidence="2">Uncharacterized protein</fullName>
    </submittedName>
</protein>
<keyword evidence="3" id="KW-1185">Reference proteome</keyword>
<evidence type="ECO:0000256" key="1">
    <source>
        <dbReference type="SAM" id="Coils"/>
    </source>
</evidence>
<name>A0A4R6UAW1_9BACI</name>
<evidence type="ECO:0000313" key="3">
    <source>
        <dbReference type="Proteomes" id="UP000295632"/>
    </source>
</evidence>
<feature type="coiled-coil region" evidence="1">
    <location>
        <begin position="83"/>
        <end position="163"/>
    </location>
</feature>
<dbReference type="RefSeq" id="WP_133578946.1">
    <property type="nucleotide sequence ID" value="NZ_SNYJ01000002.1"/>
</dbReference>
<evidence type="ECO:0000313" key="2">
    <source>
        <dbReference type="EMBL" id="TDQ42049.1"/>
    </source>
</evidence>
<keyword evidence="1" id="KW-0175">Coiled coil</keyword>
<proteinExistence type="predicted"/>
<feature type="coiled-coil region" evidence="1">
    <location>
        <begin position="1"/>
        <end position="52"/>
    </location>
</feature>
<sequence length="311" mass="36536">MEEIDRKLVELTEEKRLQTKRAKHLAKVLQELQLEKEKAASFRSQLEAEEKDVQQLVGFHPYNVFYSMLGSKQERLRKEKQEVAAIKLKYDEAVASVDDLENEKAELEQNQRTSQSIEIEYQQLLAQKETLVKEKNTQMSVVLNDLSIEYVKLEALYKDVKEARLAGQRVKHALQEAISSFDSAKGWGTFDMFGGGAISSMIKHSHMSEGEEKIHNVQHALRRFKRELNDIQHEFDLTLESNEFVRFADVFFDGLIADWIMQDKIHKSLDHLREQQREVERVLRIVEVREQEIEKRKQDVSYEKKRFILNS</sequence>
<dbReference type="AlphaFoldDB" id="A0A4R6UAW1"/>
<gene>
    <name evidence="2" type="ORF">EV213_10277</name>
</gene>
<dbReference type="OrthoDB" id="3540923at2"/>
<feature type="coiled-coil region" evidence="1">
    <location>
        <begin position="207"/>
        <end position="234"/>
    </location>
</feature>